<evidence type="ECO:0000256" key="1">
    <source>
        <dbReference type="SAM" id="MobiDB-lite"/>
    </source>
</evidence>
<feature type="compositionally biased region" description="Low complexity" evidence="1">
    <location>
        <begin position="37"/>
        <end position="49"/>
    </location>
</feature>
<reference evidence="2" key="1">
    <citation type="journal article" date="2014" name="Front. Microbiol.">
        <title>High frequency of phylogenetically diverse reductive dehalogenase-homologous genes in deep subseafloor sedimentary metagenomes.</title>
        <authorList>
            <person name="Kawai M."/>
            <person name="Futagami T."/>
            <person name="Toyoda A."/>
            <person name="Takaki Y."/>
            <person name="Nishi S."/>
            <person name="Hori S."/>
            <person name="Arai W."/>
            <person name="Tsubouchi T."/>
            <person name="Morono Y."/>
            <person name="Uchiyama I."/>
            <person name="Ito T."/>
            <person name="Fujiyama A."/>
            <person name="Inagaki F."/>
            <person name="Takami H."/>
        </authorList>
    </citation>
    <scope>NUCLEOTIDE SEQUENCE</scope>
    <source>
        <strain evidence="2">Expedition CK06-06</strain>
    </source>
</reference>
<feature type="non-terminal residue" evidence="2">
    <location>
        <position position="312"/>
    </location>
</feature>
<proteinExistence type="predicted"/>
<evidence type="ECO:0008006" key="3">
    <source>
        <dbReference type="Google" id="ProtNLM"/>
    </source>
</evidence>
<organism evidence="2">
    <name type="scientific">marine sediment metagenome</name>
    <dbReference type="NCBI Taxonomy" id="412755"/>
    <lineage>
        <taxon>unclassified sequences</taxon>
        <taxon>metagenomes</taxon>
        <taxon>ecological metagenomes</taxon>
    </lineage>
</organism>
<name>X0RX40_9ZZZZ</name>
<evidence type="ECO:0000313" key="2">
    <source>
        <dbReference type="EMBL" id="GAF68322.1"/>
    </source>
</evidence>
<comment type="caution">
    <text evidence="2">The sequence shown here is derived from an EMBL/GenBank/DDBJ whole genome shotgun (WGS) entry which is preliminary data.</text>
</comment>
<feature type="compositionally biased region" description="Low complexity" evidence="1">
    <location>
        <begin position="59"/>
        <end position="71"/>
    </location>
</feature>
<feature type="region of interest" description="Disordered" evidence="1">
    <location>
        <begin position="37"/>
        <end position="72"/>
    </location>
</feature>
<accession>X0RX40</accession>
<dbReference type="EMBL" id="BARS01003772">
    <property type="protein sequence ID" value="GAF68322.1"/>
    <property type="molecule type" value="Genomic_DNA"/>
</dbReference>
<dbReference type="AlphaFoldDB" id="X0RX40"/>
<protein>
    <recommendedName>
        <fullName evidence="3">PI3K/PI4K catalytic domain-containing protein</fullName>
    </recommendedName>
</protein>
<sequence>MKISYHASLHHMMTILIALLLFFPLLNIFDCAHGTQTDRATTDTTNPGTYEASPSAPRQSGSGSQDPQSDPYTGVWLGPDGNALPFTNYDEICDFLRTAKVVRVSDLSTGITKPKKLLLEKEGVQLHAIFHYEHYVSKREKLKGGQIVLYFRDSYINQVAAYKMSRLLGITNVAPTVMREVNGKKGSVQMWIENAMNERDRMEKKLYPPNRSIIELYAHDMRVFDNLINNIDRNFTNILYDSNWRLWFIDHTRAFGRNSKLPNKERLRRCSGSLWKKFQSLDDRLVEETLKPYMGRVEISRLLSRRDKIIKL</sequence>
<gene>
    <name evidence="2" type="ORF">S01H1_07314</name>
</gene>